<dbReference type="SUPFAM" id="SSF48208">
    <property type="entry name" value="Six-hairpin glycosidases"/>
    <property type="match status" value="1"/>
</dbReference>
<dbReference type="InterPro" id="IPR002893">
    <property type="entry name" value="Znf_MYND"/>
</dbReference>
<dbReference type="PROSITE" id="PS50865">
    <property type="entry name" value="ZF_MYND_2"/>
    <property type="match status" value="1"/>
</dbReference>
<reference evidence="10 11" key="1">
    <citation type="journal article" date="2011" name="Proc. Natl. Acad. Sci. U.S.A.">
        <title>Niche of harmful alga Aureococcus anophagefferens revealed through ecogenomics.</title>
        <authorList>
            <person name="Gobler C.J."/>
            <person name="Berry D.L."/>
            <person name="Dyhrman S.T."/>
            <person name="Wilhelm S.W."/>
            <person name="Salamov A."/>
            <person name="Lobanov A.V."/>
            <person name="Zhang Y."/>
            <person name="Collier J.L."/>
            <person name="Wurch L.L."/>
            <person name="Kustka A.B."/>
            <person name="Dill B.D."/>
            <person name="Shah M."/>
            <person name="VerBerkmoes N.C."/>
            <person name="Kuo A."/>
            <person name="Terry A."/>
            <person name="Pangilinan J."/>
            <person name="Lindquist E.A."/>
            <person name="Lucas S."/>
            <person name="Paulsen I.T."/>
            <person name="Hattenrath-Lehmann T.K."/>
            <person name="Talmage S.C."/>
            <person name="Walker E.A."/>
            <person name="Koch F."/>
            <person name="Burson A.M."/>
            <person name="Marcoval M.A."/>
            <person name="Tang Y.Z."/>
            <person name="Lecleir G.R."/>
            <person name="Coyne K.J."/>
            <person name="Berg G.M."/>
            <person name="Bertrand E.M."/>
            <person name="Saito M.A."/>
            <person name="Gladyshev V.N."/>
            <person name="Grigoriev I.V."/>
        </authorList>
    </citation>
    <scope>NUCLEOTIDE SEQUENCE [LARGE SCALE GENOMIC DNA]</scope>
    <source>
        <strain evidence="11">CCMP 1984</strain>
    </source>
</reference>
<dbReference type="InterPro" id="IPR011009">
    <property type="entry name" value="Kinase-like_dom_sf"/>
</dbReference>
<sequence length="1839" mass="196386">MKAEYVEKQKEYEAKKARAKALKLRLTCTICGTNPKTLLNCPYCSTACQRIDWRDRGHRKACKKIRNERAAEAARAEAPTPEPPPKEKEIFYGPAPRSHADEVRARIAAEHEAARVRREANPEPEPYSARFGARCPICMEEWDVNEATALRSCCCRRVCDSCDDKIINAKMPCPLCRLPFPSDNAEYLARLRRHAKNEVPEAVGLLGSCYRQGTHVTKSEKKAVKLYKRAVELGDSMMGKPRGMRGIVCILLIGSADALAATLAPPATKAIPPKLHASTVREPLLDQYRDFEALREVEFSRESLQRFFRTRPHLVVNRFSSVAWTLRKAQEDWDASGGLKRGEKSAEFDPTTLAGNDVGGRGARLCAALSSLGPVSVKLSQTLSQRPDIVGDEAAVSLKALQTQNVPYDDEIAWAIVREDLGWRGPIAPGVGDGDGAPLFAAITPEPIAPGVGDGDGAPLFAAITPEPIATASLGQVYKATTHDGREVAVKVQRPDAMEILSKDYQCFLLALSAVQLSWALSAGAFEADLKLIVDRVAADIYDELDYRKEAENGRDFEASLEFLGFVRTPEVLDEYTTRRVLVTEWVAGHHLSKLPAEEGLKMTRMAVEACTASLVLTGYVHADPHEGNLMLGDDGKLVFLDFGLMSSVDPDIMEAFARGIQACLAEDYAGLAVCFRDVGFLTDPVQYRADPAKEPFAPAPRAADGSDPLFPEFVDALTDAMETVEGGTSRFGALATVLNQVLAPNWKMFTPPYVLLLVRTFLTLEGIAAEVDPNFNIYEMSLPWAVRRSLAPSSAAGVDALRATLLTPENRVQWRRLLDLVPTEAAEAAAAEKTASTEQAKQEAMNDAVGSLLGSPRGAALRQVLNEVDLNDLLARLRSREGRPLRRAASEALGAKVSDKLFRRDAPPEDAVAVADARPVSARALRIRARENQWKGKVARLLVGSHLKRQLRSGFRGLLAFGTLSWLAVCGLPSDGAPDCPGSPYTEAACGHARCCWKDDRCVAPGQASAGDDLATLQFFGGDQAPAQLGALRGGVAAATDDVVAVTSLTFPPIFGAGGGGASGAAFPRNLAFGGAKPALRTIRWRPHELVRSGEVLVDGVTIDVTSTVRVGFNATQVRLDFTNPTDAPVDVSIEAELVAEVQWFEATGWEQRPVAVTSWEWGHPGPPTDAGSYAATLNGSSARSCDARPLRPVLFLEDCDADEPRQRWSGALFDGGNSTLQNAATASCLSNASAQPLMMADGCGAGAGEFALKGGSIVAAETGLCLDAIHGFNYTDIGQYGCHARDSSDFPHQQFRYDGGLLINEATRQCVATSRAPPKRACAGMAAAASDAPCELSAAAGAAKVACAVSLDEHFPSGWVAFVLDVGLEDDAVEADAAAAAADFPKAFDAAGAGSEAWWASLFEPDGASYPGNLPVLETDDAELLRTYYGALLSFGAVSQTTPAGETVYRSVGTTAGATALYMWDTGYSSDVWALLDAPAVADVGALFLGADLDHNNVLDILTRRGAGKYYAFSRYATFLTLRAAVALGGADVAVDALDGLATAYLALPQLDGGMPDYGASPDGFLECVPTYVHGVAALGAANAWMLRETAALHRKEGNGTRAAYLEQLAAAASNATLGLLVEDGGYFEARYPNETVPVRTCLDFIHVGTSIPGDVDAGARKAMRGFFDEELRTPGWMRALSLDDAAAPDSDRADHGPRGAWDGWVGLSATALGNLGDYAGALDLLRDAGGVLSEGPFGQAHRVYGDNNTEMVRPPRKGGDQAYLATCGVTLASAVIRTLFGFDPPVQGAADPAALLRDARTPRGFDGVLRRVPYRGALYDIKSRKDRGLEIAPSSA</sequence>
<dbReference type="PANTHER" id="PTHR10566">
    <property type="entry name" value="CHAPERONE-ACTIVITY OF BC1 COMPLEX CABC1 -RELATED"/>
    <property type="match status" value="1"/>
</dbReference>
<dbReference type="Gene3D" id="1.10.510.10">
    <property type="entry name" value="Transferase(Phosphotransferase) domain 1"/>
    <property type="match status" value="1"/>
</dbReference>
<dbReference type="GO" id="GO:0005524">
    <property type="term" value="F:ATP binding"/>
    <property type="evidence" value="ECO:0007669"/>
    <property type="project" value="InterPro"/>
</dbReference>
<dbReference type="GO" id="GO:0004672">
    <property type="term" value="F:protein kinase activity"/>
    <property type="evidence" value="ECO:0007669"/>
    <property type="project" value="InterPro"/>
</dbReference>
<comment type="similarity">
    <text evidence="1">Belongs to the protein kinase superfamily. ADCK protein kinase family.</text>
</comment>
<keyword evidence="4" id="KW-0862">Zinc</keyword>
<evidence type="ECO:0000259" key="8">
    <source>
        <dbReference type="PROSITE" id="PS50089"/>
    </source>
</evidence>
<feature type="domain" description="MYND-type" evidence="9">
    <location>
        <begin position="28"/>
        <end position="62"/>
    </location>
</feature>
<evidence type="ECO:0000313" key="10">
    <source>
        <dbReference type="EMBL" id="EGB09702.1"/>
    </source>
</evidence>
<dbReference type="SUPFAM" id="SSF81901">
    <property type="entry name" value="HCP-like"/>
    <property type="match status" value="1"/>
</dbReference>
<dbReference type="InParanoid" id="F0Y609"/>
<dbReference type="InterPro" id="IPR000719">
    <property type="entry name" value="Prot_kinase_dom"/>
</dbReference>
<evidence type="ECO:0000256" key="6">
    <source>
        <dbReference type="SAM" id="MobiDB-lite"/>
    </source>
</evidence>
<dbReference type="PROSITE" id="PS50089">
    <property type="entry name" value="ZF_RING_2"/>
    <property type="match status" value="1"/>
</dbReference>
<organism evidence="11">
    <name type="scientific">Aureococcus anophagefferens</name>
    <name type="common">Harmful bloom alga</name>
    <dbReference type="NCBI Taxonomy" id="44056"/>
    <lineage>
        <taxon>Eukaryota</taxon>
        <taxon>Sar</taxon>
        <taxon>Stramenopiles</taxon>
        <taxon>Ochrophyta</taxon>
        <taxon>Pelagophyceae</taxon>
        <taxon>Pelagomonadales</taxon>
        <taxon>Pelagomonadaceae</taxon>
        <taxon>Aureococcus</taxon>
    </lineage>
</organism>
<evidence type="ECO:0000256" key="5">
    <source>
        <dbReference type="PROSITE-ProRule" id="PRU00134"/>
    </source>
</evidence>
<dbReference type="SUPFAM" id="SSF56112">
    <property type="entry name" value="Protein kinase-like (PK-like)"/>
    <property type="match status" value="1"/>
</dbReference>
<feature type="domain" description="RING-type" evidence="8">
    <location>
        <begin position="135"/>
        <end position="177"/>
    </location>
</feature>
<accession>F0Y609</accession>
<dbReference type="eggNOG" id="KOG1235">
    <property type="taxonomic scope" value="Eukaryota"/>
</dbReference>
<keyword evidence="2" id="KW-0479">Metal-binding</keyword>
<dbReference type="InterPro" id="IPR050154">
    <property type="entry name" value="UbiB_kinase"/>
</dbReference>
<protein>
    <recommendedName>
        <fullName evidence="12">MYND-type domain-containing protein</fullName>
    </recommendedName>
</protein>
<dbReference type="InterPro" id="IPR001841">
    <property type="entry name" value="Znf_RING"/>
</dbReference>
<proteinExistence type="inferred from homology"/>
<dbReference type="RefSeq" id="XP_009035746.1">
    <property type="nucleotide sequence ID" value="XM_009037498.1"/>
</dbReference>
<dbReference type="PANTHER" id="PTHR10566:SF123">
    <property type="entry name" value="PROTEIN KINASE SUPERFAMILY PROTEIN"/>
    <property type="match status" value="1"/>
</dbReference>
<dbReference type="SMART" id="SM00671">
    <property type="entry name" value="SEL1"/>
    <property type="match status" value="1"/>
</dbReference>
<dbReference type="EMBL" id="GL833125">
    <property type="protein sequence ID" value="EGB09702.1"/>
    <property type="molecule type" value="Genomic_DNA"/>
</dbReference>
<dbReference type="SUPFAM" id="SSF144232">
    <property type="entry name" value="HIT/MYND zinc finger-like"/>
    <property type="match status" value="1"/>
</dbReference>
<dbReference type="CDD" id="cd05121">
    <property type="entry name" value="ABC1_ADCK3-like"/>
    <property type="match status" value="1"/>
</dbReference>
<dbReference type="Proteomes" id="UP000002729">
    <property type="component" value="Unassembled WGS sequence"/>
</dbReference>
<dbReference type="SUPFAM" id="SSF50370">
    <property type="entry name" value="Ricin B-like lectins"/>
    <property type="match status" value="1"/>
</dbReference>
<gene>
    <name evidence="10" type="ORF">AURANDRAFT_63258</name>
</gene>
<evidence type="ECO:0000313" key="11">
    <source>
        <dbReference type="Proteomes" id="UP000002729"/>
    </source>
</evidence>
<dbReference type="InterPro" id="IPR011990">
    <property type="entry name" value="TPR-like_helical_dom_sf"/>
</dbReference>
<keyword evidence="3 5" id="KW-0863">Zinc-finger</keyword>
<feature type="domain" description="Protein kinase" evidence="7">
    <location>
        <begin position="463"/>
        <end position="825"/>
    </location>
</feature>
<dbReference type="PROSITE" id="PS50011">
    <property type="entry name" value="PROTEIN_KINASE_DOM"/>
    <property type="match status" value="1"/>
</dbReference>
<evidence type="ECO:0000256" key="3">
    <source>
        <dbReference type="ARBA" id="ARBA00022771"/>
    </source>
</evidence>
<feature type="region of interest" description="Disordered" evidence="6">
    <location>
        <begin position="72"/>
        <end position="93"/>
    </location>
</feature>
<dbReference type="GO" id="GO:0008270">
    <property type="term" value="F:zinc ion binding"/>
    <property type="evidence" value="ECO:0007669"/>
    <property type="project" value="UniProtKB-KW"/>
</dbReference>
<dbReference type="GO" id="GO:0005975">
    <property type="term" value="P:carbohydrate metabolic process"/>
    <property type="evidence" value="ECO:0007669"/>
    <property type="project" value="InterPro"/>
</dbReference>
<evidence type="ECO:0008006" key="12">
    <source>
        <dbReference type="Google" id="ProtNLM"/>
    </source>
</evidence>
<evidence type="ECO:0000256" key="1">
    <source>
        <dbReference type="ARBA" id="ARBA00009670"/>
    </source>
</evidence>
<dbReference type="KEGG" id="aaf:AURANDRAFT_63258"/>
<dbReference type="InterPro" id="IPR004147">
    <property type="entry name" value="ABC1_dom"/>
</dbReference>
<dbReference type="OrthoDB" id="209097at2759"/>
<evidence type="ECO:0000259" key="7">
    <source>
        <dbReference type="PROSITE" id="PS50011"/>
    </source>
</evidence>
<keyword evidence="11" id="KW-1185">Reference proteome</keyword>
<evidence type="ECO:0000259" key="9">
    <source>
        <dbReference type="PROSITE" id="PS50865"/>
    </source>
</evidence>
<dbReference type="InterPro" id="IPR035992">
    <property type="entry name" value="Ricin_B-like_lectins"/>
</dbReference>
<evidence type="ECO:0000256" key="4">
    <source>
        <dbReference type="ARBA" id="ARBA00022833"/>
    </source>
</evidence>
<dbReference type="InterPro" id="IPR008928">
    <property type="entry name" value="6-hairpin_glycosidase_sf"/>
</dbReference>
<dbReference type="Pfam" id="PF03109">
    <property type="entry name" value="ABC1"/>
    <property type="match status" value="1"/>
</dbReference>
<dbReference type="Gene3D" id="1.25.40.10">
    <property type="entry name" value="Tetratricopeptide repeat domain"/>
    <property type="match status" value="1"/>
</dbReference>
<name>F0Y609_AURAN</name>
<dbReference type="SUPFAM" id="SSF57850">
    <property type="entry name" value="RING/U-box"/>
    <property type="match status" value="1"/>
</dbReference>
<dbReference type="InterPro" id="IPR006597">
    <property type="entry name" value="Sel1-like"/>
</dbReference>
<dbReference type="Gene3D" id="2.80.10.50">
    <property type="match status" value="1"/>
</dbReference>
<evidence type="ECO:0000256" key="2">
    <source>
        <dbReference type="ARBA" id="ARBA00022723"/>
    </source>
</evidence>
<dbReference type="GeneID" id="20224255"/>